<organism evidence="2 3">
    <name type="scientific">Tremella mesenterica</name>
    <name type="common">Jelly fungus</name>
    <dbReference type="NCBI Taxonomy" id="5217"/>
    <lineage>
        <taxon>Eukaryota</taxon>
        <taxon>Fungi</taxon>
        <taxon>Dikarya</taxon>
        <taxon>Basidiomycota</taxon>
        <taxon>Agaricomycotina</taxon>
        <taxon>Tremellomycetes</taxon>
        <taxon>Tremellales</taxon>
        <taxon>Tremellaceae</taxon>
        <taxon>Tremella</taxon>
    </lineage>
</organism>
<dbReference type="VEuPathDB" id="FungiDB:TREMEDRAFT_62629"/>
<feature type="region of interest" description="Disordered" evidence="1">
    <location>
        <begin position="274"/>
        <end position="297"/>
    </location>
</feature>
<gene>
    <name evidence="2" type="ORF">M231_06771</name>
</gene>
<dbReference type="AlphaFoldDB" id="A0A4Q1BAY0"/>
<evidence type="ECO:0000313" key="3">
    <source>
        <dbReference type="Proteomes" id="UP000289152"/>
    </source>
</evidence>
<accession>A0A4Q1BAY0</accession>
<reference evidence="2 3" key="1">
    <citation type="submission" date="2016-06" db="EMBL/GenBank/DDBJ databases">
        <title>Evolution of pathogenesis and genome organization in the Tremellales.</title>
        <authorList>
            <person name="Cuomo C."/>
            <person name="Litvintseva A."/>
            <person name="Heitman J."/>
            <person name="Chen Y."/>
            <person name="Sun S."/>
            <person name="Springer D."/>
            <person name="Dromer F."/>
            <person name="Young S."/>
            <person name="Zeng Q."/>
            <person name="Chapman S."/>
            <person name="Gujja S."/>
            <person name="Saif S."/>
            <person name="Birren B."/>
        </authorList>
    </citation>
    <scope>NUCLEOTIDE SEQUENCE [LARGE SCALE GENOMIC DNA]</scope>
    <source>
        <strain evidence="2 3">ATCC 28783</strain>
    </source>
</reference>
<proteinExistence type="predicted"/>
<comment type="caution">
    <text evidence="2">The sequence shown here is derived from an EMBL/GenBank/DDBJ whole genome shotgun (WGS) entry which is preliminary data.</text>
</comment>
<dbReference type="Proteomes" id="UP000289152">
    <property type="component" value="Unassembled WGS sequence"/>
</dbReference>
<dbReference type="EMBL" id="SDIL01000114">
    <property type="protein sequence ID" value="RXK35948.1"/>
    <property type="molecule type" value="Genomic_DNA"/>
</dbReference>
<feature type="compositionally biased region" description="Polar residues" evidence="1">
    <location>
        <begin position="275"/>
        <end position="297"/>
    </location>
</feature>
<dbReference type="InParanoid" id="A0A4Q1BAY0"/>
<sequence>MPRILSYLKRSRKTGGHSDLTSDMVTDVTNLQESAWDTTLAPPTSTLPMTIDDSSSFVPPFEESQVPLESRWDSQTHDLDEVTYPDTGSIYNRPYSTLPSWSLAKLQRVYEPIDTFNRNRLGPHYLPIVDDMEGRYNTYRLLTEIRRTNLGRASKVASLSGEVLAAMLANFTFSDANGTHSVIWVDEEDESAIKEKKLHPEDFWSFDNREEHVLMRMQRSFAGLHRGNVRWPGRVKEVECYEDKCEIPMEHSSITFWFEPFMTGEEVMKFRAAQKSDNPPEQYINESFPSQGFSSSN</sequence>
<keyword evidence="3" id="KW-1185">Reference proteome</keyword>
<protein>
    <submittedName>
        <fullName evidence="2">Uncharacterized protein</fullName>
    </submittedName>
</protein>
<name>A0A4Q1BAY0_TREME</name>
<evidence type="ECO:0000256" key="1">
    <source>
        <dbReference type="SAM" id="MobiDB-lite"/>
    </source>
</evidence>
<evidence type="ECO:0000313" key="2">
    <source>
        <dbReference type="EMBL" id="RXK35948.1"/>
    </source>
</evidence>